<feature type="domain" description="Peptidase S8/S53" evidence="8">
    <location>
        <begin position="438"/>
        <end position="565"/>
    </location>
</feature>
<evidence type="ECO:0000256" key="1">
    <source>
        <dbReference type="ARBA" id="ARBA00011073"/>
    </source>
</evidence>
<dbReference type="PANTHER" id="PTHR43806">
    <property type="entry name" value="PEPTIDASE S8"/>
    <property type="match status" value="1"/>
</dbReference>
<evidence type="ECO:0000256" key="2">
    <source>
        <dbReference type="ARBA" id="ARBA00022670"/>
    </source>
</evidence>
<dbReference type="InterPro" id="IPR023828">
    <property type="entry name" value="Peptidase_S8_Ser-AS"/>
</dbReference>
<dbReference type="RefSeq" id="WP_055065897.1">
    <property type="nucleotide sequence ID" value="NZ_CYZD01000004.1"/>
</dbReference>
<keyword evidence="3 6" id="KW-0378">Hydrolase</keyword>
<dbReference type="EMBL" id="CYZD01000004">
    <property type="protein sequence ID" value="CUN93093.1"/>
    <property type="molecule type" value="Genomic_DNA"/>
</dbReference>
<dbReference type="PANTHER" id="PTHR43806:SF11">
    <property type="entry name" value="CEREVISIN-RELATED"/>
    <property type="match status" value="1"/>
</dbReference>
<feature type="active site" description="Charge relay system" evidence="5 6">
    <location>
        <position position="196"/>
    </location>
</feature>
<dbReference type="GO" id="GO:0006508">
    <property type="term" value="P:proteolysis"/>
    <property type="evidence" value="ECO:0007669"/>
    <property type="project" value="UniProtKB-KW"/>
</dbReference>
<sequence>MPDQKLDNLLNLAMDATSQERAKSENLNVGYDPTTRLWDVIVKYSESERGLGGDGIQVVPLLGGYAVVTLPETELDAYSDREQVEFIEKPKRLYFETFEGREASCILPVQAELNGLTGEGILVGIVDSGVDYFHPDFRNEDGSSRILRLWDQSVNGNPPESYVTGTEYTKEEIDKALALEETEGRRLVPSRDFSGHGTAVLGIAAGNGRASGGVNRGVAYESELLVVKMGNARENSFPRTTELMEGIDYLVRQAVQMGKPIAINISFGNNYGSHQGDSLLETYISNVVNVGRSVICVGSGNNGNDRIHTAGQLRQGQTETIEMSIGTYETTLNLQLWKAYADEIEISIETPSGERLPTLSEKIGTQRYRAGETNLLIYYGKPGPFQVTQEIYFDFIPVGTYLTSGIWKIHLQGKRIREGNYNLWLPGGNVLNPVTGFYRPVASETLTIPSTAAKVITVGAYDSRLNAYADFSGRGGERLSYPKPDLVAPGVNITAPVPGGGYANVTGTSFATPFVTGSAALMMEWGIVRRNDPFLWGEKVKAYLRRGAQPLPGFEKYPNESVGWGALCTAQSLFHM</sequence>
<evidence type="ECO:0000313" key="10">
    <source>
        <dbReference type="EMBL" id="CUN93093.1"/>
    </source>
</evidence>
<evidence type="ECO:0000256" key="4">
    <source>
        <dbReference type="ARBA" id="ARBA00022825"/>
    </source>
</evidence>
<evidence type="ECO:0000259" key="8">
    <source>
        <dbReference type="Pfam" id="PF00082"/>
    </source>
</evidence>
<organism evidence="10 11">
    <name type="scientific">Blautia obeum</name>
    <dbReference type="NCBI Taxonomy" id="40520"/>
    <lineage>
        <taxon>Bacteria</taxon>
        <taxon>Bacillati</taxon>
        <taxon>Bacillota</taxon>
        <taxon>Clostridia</taxon>
        <taxon>Lachnospirales</taxon>
        <taxon>Lachnospiraceae</taxon>
        <taxon>Blautia</taxon>
    </lineage>
</organism>
<dbReference type="InterPro" id="IPR041365">
    <property type="entry name" value="CspB_prodomain"/>
</dbReference>
<dbReference type="Gene3D" id="2.60.120.1290">
    <property type="match status" value="1"/>
</dbReference>
<keyword evidence="2 6" id="KW-0645">Protease</keyword>
<dbReference type="InterPro" id="IPR034045">
    <property type="entry name" value="Pep_S8_CspA-like"/>
</dbReference>
<feature type="domain" description="Csp protease B prodomain" evidence="9">
    <location>
        <begin position="4"/>
        <end position="91"/>
    </location>
</feature>
<protein>
    <submittedName>
        <fullName evidence="10">Serine protease AprX</fullName>
        <ecNumber evidence="10">3.4.21.-</ecNumber>
    </submittedName>
</protein>
<gene>
    <name evidence="10" type="primary">aprX_2</name>
    <name evidence="10" type="ORF">ERS852394_01165</name>
</gene>
<evidence type="ECO:0000256" key="7">
    <source>
        <dbReference type="RuleBase" id="RU003355"/>
    </source>
</evidence>
<dbReference type="PROSITE" id="PS00138">
    <property type="entry name" value="SUBTILASE_SER"/>
    <property type="match status" value="1"/>
</dbReference>
<dbReference type="InterPro" id="IPR036852">
    <property type="entry name" value="Peptidase_S8/S53_dom_sf"/>
</dbReference>
<evidence type="ECO:0000256" key="3">
    <source>
        <dbReference type="ARBA" id="ARBA00022801"/>
    </source>
</evidence>
<dbReference type="Pfam" id="PF18425">
    <property type="entry name" value="CspB_prodomain"/>
    <property type="match status" value="1"/>
</dbReference>
<evidence type="ECO:0000256" key="6">
    <source>
        <dbReference type="PROSITE-ProRule" id="PRU01240"/>
    </source>
</evidence>
<dbReference type="InterPro" id="IPR017310">
    <property type="entry name" value="Pept_S8A_subtilisin_clostridia"/>
</dbReference>
<dbReference type="Gene3D" id="3.30.70.2980">
    <property type="match status" value="1"/>
</dbReference>
<dbReference type="InterPro" id="IPR023827">
    <property type="entry name" value="Peptidase_S8_Asp-AS"/>
</dbReference>
<dbReference type="PROSITE" id="PS00136">
    <property type="entry name" value="SUBTILASE_ASP"/>
    <property type="match status" value="1"/>
</dbReference>
<comment type="similarity">
    <text evidence="1 6 7">Belongs to the peptidase S8 family.</text>
</comment>
<feature type="active site" description="Charge relay system" evidence="5 6">
    <location>
        <position position="127"/>
    </location>
</feature>
<dbReference type="SUPFAM" id="SSF52743">
    <property type="entry name" value="Subtilisin-like"/>
    <property type="match status" value="1"/>
</dbReference>
<feature type="domain" description="Peptidase S8/S53" evidence="8">
    <location>
        <begin position="118"/>
        <end position="315"/>
    </location>
</feature>
<name>A0A174AY49_9FIRM</name>
<dbReference type="Proteomes" id="UP000095409">
    <property type="component" value="Unassembled WGS sequence"/>
</dbReference>
<evidence type="ECO:0000259" key="9">
    <source>
        <dbReference type="Pfam" id="PF18425"/>
    </source>
</evidence>
<dbReference type="Pfam" id="PF00082">
    <property type="entry name" value="Peptidase_S8"/>
    <property type="match status" value="2"/>
</dbReference>
<evidence type="ECO:0000313" key="11">
    <source>
        <dbReference type="Proteomes" id="UP000095409"/>
    </source>
</evidence>
<dbReference type="Gene3D" id="3.40.50.200">
    <property type="entry name" value="Peptidase S8/S53 domain"/>
    <property type="match status" value="1"/>
</dbReference>
<dbReference type="PROSITE" id="PS51892">
    <property type="entry name" value="SUBTILASE"/>
    <property type="match status" value="1"/>
</dbReference>
<dbReference type="CDD" id="cd07478">
    <property type="entry name" value="Peptidases_S8_CspA-like"/>
    <property type="match status" value="1"/>
</dbReference>
<dbReference type="PRINTS" id="PR00723">
    <property type="entry name" value="SUBTILISIN"/>
</dbReference>
<dbReference type="InterPro" id="IPR050131">
    <property type="entry name" value="Peptidase_S8_subtilisin-like"/>
</dbReference>
<dbReference type="AlphaFoldDB" id="A0A174AY49"/>
<dbReference type="InterPro" id="IPR015500">
    <property type="entry name" value="Peptidase_S8_subtilisin-rel"/>
</dbReference>
<dbReference type="InterPro" id="IPR000209">
    <property type="entry name" value="Peptidase_S8/S53_dom"/>
</dbReference>
<dbReference type="PIRSF" id="PIRSF037894">
    <property type="entry name" value="Subtilisin_rel_CspABC"/>
    <property type="match status" value="1"/>
</dbReference>
<proteinExistence type="inferred from homology"/>
<dbReference type="EC" id="3.4.21.-" evidence="10"/>
<keyword evidence="4 6" id="KW-0720">Serine protease</keyword>
<accession>A0A174AY49</accession>
<feature type="active site" description="Charge relay system" evidence="5 6">
    <location>
        <position position="509"/>
    </location>
</feature>
<reference evidence="10 11" key="1">
    <citation type="submission" date="2015-09" db="EMBL/GenBank/DDBJ databases">
        <authorList>
            <consortium name="Pathogen Informatics"/>
        </authorList>
    </citation>
    <scope>NUCLEOTIDE SEQUENCE [LARGE SCALE GENOMIC DNA]</scope>
    <source>
        <strain evidence="10 11">2789STDY5608837</strain>
    </source>
</reference>
<evidence type="ECO:0000256" key="5">
    <source>
        <dbReference type="PIRSR" id="PIRSR615500-1"/>
    </source>
</evidence>
<dbReference type="GO" id="GO:0004252">
    <property type="term" value="F:serine-type endopeptidase activity"/>
    <property type="evidence" value="ECO:0007669"/>
    <property type="project" value="UniProtKB-UniRule"/>
</dbReference>